<evidence type="ECO:0000313" key="4">
    <source>
        <dbReference type="EMBL" id="MCH7396753.1"/>
    </source>
</evidence>
<dbReference type="EMBL" id="JAKZGS010000001">
    <property type="protein sequence ID" value="MCH7396753.1"/>
    <property type="molecule type" value="Genomic_DNA"/>
</dbReference>
<dbReference type="Gene3D" id="3.40.50.720">
    <property type="entry name" value="NAD(P)-binding Rossmann-like Domain"/>
    <property type="match status" value="1"/>
</dbReference>
<evidence type="ECO:0000313" key="5">
    <source>
        <dbReference type="Proteomes" id="UP001165488"/>
    </source>
</evidence>
<comment type="similarity">
    <text evidence="1 3">Belongs to the short-chain dehydrogenases/reductases (SDR) family.</text>
</comment>
<accession>A0ABS9UJF2</accession>
<evidence type="ECO:0000256" key="1">
    <source>
        <dbReference type="ARBA" id="ARBA00006484"/>
    </source>
</evidence>
<keyword evidence="2" id="KW-0560">Oxidoreductase</keyword>
<evidence type="ECO:0000256" key="3">
    <source>
        <dbReference type="RuleBase" id="RU000363"/>
    </source>
</evidence>
<dbReference type="InterPro" id="IPR036291">
    <property type="entry name" value="NAD(P)-bd_dom_sf"/>
</dbReference>
<dbReference type="SUPFAM" id="SSF51735">
    <property type="entry name" value="NAD(P)-binding Rossmann-fold domains"/>
    <property type="match status" value="1"/>
</dbReference>
<proteinExistence type="inferred from homology"/>
<gene>
    <name evidence="4" type="ORF">MM236_02085</name>
</gene>
<dbReference type="PIRSF" id="PIRSF000126">
    <property type="entry name" value="11-beta-HSD1"/>
    <property type="match status" value="1"/>
</dbReference>
<name>A0ABS9UJF2_9BACT</name>
<keyword evidence="5" id="KW-1185">Reference proteome</keyword>
<dbReference type="InterPro" id="IPR002347">
    <property type="entry name" value="SDR_fam"/>
</dbReference>
<dbReference type="Pfam" id="PF00106">
    <property type="entry name" value="adh_short"/>
    <property type="match status" value="1"/>
</dbReference>
<dbReference type="PRINTS" id="PR00081">
    <property type="entry name" value="GDHRDH"/>
</dbReference>
<dbReference type="RefSeq" id="WP_241273273.1">
    <property type="nucleotide sequence ID" value="NZ_JAKZGS010000001.1"/>
</dbReference>
<dbReference type="PROSITE" id="PS00061">
    <property type="entry name" value="ADH_SHORT"/>
    <property type="match status" value="1"/>
</dbReference>
<evidence type="ECO:0000256" key="2">
    <source>
        <dbReference type="ARBA" id="ARBA00023002"/>
    </source>
</evidence>
<dbReference type="Proteomes" id="UP001165488">
    <property type="component" value="Unassembled WGS sequence"/>
</dbReference>
<sequence>MKEYILITGASSGIGYEMAQLLAAKKFNLILVARSKHILQKMQVELSSKYSIDIKYFQVDLSDVQATLEFYQLTKVHELKVSHLVNNAGFGDYGSFLETSIEKELDMVHLNISSLMILTKLFARDMAEMKSGRIMNVASLLSFLPLPYYSVYSATKAFVLAFSETIATELEDSGVIVTALCPGTVETPFHTQEMRKTNAMNTNKPMPAKDVAEAGVKLLLHGKGKKVVGFNNWFISNLPRVTPSVIMMKIKKNLASPKS</sequence>
<reference evidence="4" key="1">
    <citation type="submission" date="2022-03" db="EMBL/GenBank/DDBJ databases">
        <title>De novo assembled genomes of Belliella spp. (Cyclobacteriaceae) strains.</title>
        <authorList>
            <person name="Szabo A."/>
            <person name="Korponai K."/>
            <person name="Felfoldi T."/>
        </authorList>
    </citation>
    <scope>NUCLEOTIDE SEQUENCE</scope>
    <source>
        <strain evidence="4">DSM 107340</strain>
    </source>
</reference>
<organism evidence="4 5">
    <name type="scientific">Belliella calami</name>
    <dbReference type="NCBI Taxonomy" id="2923436"/>
    <lineage>
        <taxon>Bacteria</taxon>
        <taxon>Pseudomonadati</taxon>
        <taxon>Bacteroidota</taxon>
        <taxon>Cytophagia</taxon>
        <taxon>Cytophagales</taxon>
        <taxon>Cyclobacteriaceae</taxon>
        <taxon>Belliella</taxon>
    </lineage>
</organism>
<dbReference type="InterPro" id="IPR020904">
    <property type="entry name" value="Sc_DH/Rdtase_CS"/>
</dbReference>
<dbReference type="PANTHER" id="PTHR44196:SF2">
    <property type="entry name" value="SHORT-CHAIN DEHYDROGENASE-RELATED"/>
    <property type="match status" value="1"/>
</dbReference>
<comment type="caution">
    <text evidence="4">The sequence shown here is derived from an EMBL/GenBank/DDBJ whole genome shotgun (WGS) entry which is preliminary data.</text>
</comment>
<dbReference type="PANTHER" id="PTHR44196">
    <property type="entry name" value="DEHYDROGENASE/REDUCTASE SDR FAMILY MEMBER 7B"/>
    <property type="match status" value="1"/>
</dbReference>
<protein>
    <submittedName>
        <fullName evidence="4">SDR family oxidoreductase</fullName>
    </submittedName>
</protein>
<dbReference type="CDD" id="cd05233">
    <property type="entry name" value="SDR_c"/>
    <property type="match status" value="1"/>
</dbReference>
<dbReference type="PRINTS" id="PR00080">
    <property type="entry name" value="SDRFAMILY"/>
</dbReference>